<feature type="binding site" evidence="8">
    <location>
        <position position="237"/>
    </location>
    <ligand>
        <name>Zn(2+)</name>
        <dbReference type="ChEBI" id="CHEBI:29105"/>
        <label>2</label>
        <note>catalytic</note>
    </ligand>
</feature>
<dbReference type="Pfam" id="PF23023">
    <property type="entry name" value="Anti-Pycsar_Apyc1"/>
    <property type="match status" value="1"/>
</dbReference>
<dbReference type="AlphaFoldDB" id="A0A1R4GWM8"/>
<dbReference type="EC" id="3.1.26.11" evidence="8"/>
<dbReference type="InterPro" id="IPR036866">
    <property type="entry name" value="RibonucZ/Hydroxyglut_hydro"/>
</dbReference>
<comment type="catalytic activity">
    <reaction evidence="8">
        <text>Endonucleolytic cleavage of RNA, removing extra 3' nucleotides from tRNA precursor, generating 3' termini of tRNAs. A 3'-hydroxy group is left at the tRNA terminus and a 5'-phosphoryl group is left at the trailer molecule.</text>
        <dbReference type="EC" id="3.1.26.11"/>
    </reaction>
</comment>
<dbReference type="PANTHER" id="PTHR46018">
    <property type="entry name" value="ZINC PHOSPHODIESTERASE ELAC PROTEIN 1"/>
    <property type="match status" value="1"/>
</dbReference>
<feature type="binding site" evidence="8">
    <location>
        <position position="166"/>
    </location>
    <ligand>
        <name>Zn(2+)</name>
        <dbReference type="ChEBI" id="CHEBI:29105"/>
        <label>1</label>
        <note>catalytic</note>
    </ligand>
</feature>
<feature type="binding site" evidence="8">
    <location>
        <position position="79"/>
    </location>
    <ligand>
        <name>Zn(2+)</name>
        <dbReference type="ChEBI" id="CHEBI:29105"/>
        <label>2</label>
        <note>catalytic</note>
    </ligand>
</feature>
<dbReference type="GO" id="GO:0008270">
    <property type="term" value="F:zinc ion binding"/>
    <property type="evidence" value="ECO:0007669"/>
    <property type="project" value="UniProtKB-UniRule"/>
</dbReference>
<dbReference type="SUPFAM" id="SSF56281">
    <property type="entry name" value="Metallo-hydrolase/oxidoreductase"/>
    <property type="match status" value="1"/>
</dbReference>
<dbReference type="OrthoDB" id="9803916at2"/>
<evidence type="ECO:0000313" key="10">
    <source>
        <dbReference type="Proteomes" id="UP000188357"/>
    </source>
</evidence>
<keyword evidence="5 8" id="KW-0255">Endonuclease</keyword>
<gene>
    <name evidence="8 9" type="primary">rnz</name>
    <name evidence="9" type="ORF">A1232T_01839</name>
</gene>
<evidence type="ECO:0000256" key="8">
    <source>
        <dbReference type="HAMAP-Rule" id="MF_01818"/>
    </source>
</evidence>
<feature type="binding site" evidence="8">
    <location>
        <position position="75"/>
    </location>
    <ligand>
        <name>Zn(2+)</name>
        <dbReference type="ChEBI" id="CHEBI:29105"/>
        <label>1</label>
        <note>catalytic</note>
    </ligand>
</feature>
<keyword evidence="3 8" id="KW-0540">Nuclease</keyword>
<evidence type="ECO:0000256" key="1">
    <source>
        <dbReference type="ARBA" id="ARBA00011738"/>
    </source>
</evidence>
<dbReference type="STRING" id="1945521.A1232T_01839"/>
<dbReference type="GO" id="GO:0042781">
    <property type="term" value="F:3'-tRNA processing endoribonuclease activity"/>
    <property type="evidence" value="ECO:0007669"/>
    <property type="project" value="UniProtKB-UniRule"/>
</dbReference>
<feature type="binding site" evidence="8">
    <location>
        <position position="80"/>
    </location>
    <ligand>
        <name>Zn(2+)</name>
        <dbReference type="ChEBI" id="CHEBI:29105"/>
        <label>2</label>
        <note>catalytic</note>
    </ligand>
</feature>
<comment type="subunit">
    <text evidence="1 8">Homodimer.</text>
</comment>
<dbReference type="Gene3D" id="3.60.15.10">
    <property type="entry name" value="Ribonuclease Z/Hydroxyacylglutathione hydrolase-like"/>
    <property type="match status" value="1"/>
</dbReference>
<evidence type="ECO:0000256" key="7">
    <source>
        <dbReference type="ARBA" id="ARBA00022833"/>
    </source>
</evidence>
<keyword evidence="6 8" id="KW-0378">Hydrolase</keyword>
<comment type="cofactor">
    <cofactor evidence="8">
        <name>Zn(2+)</name>
        <dbReference type="ChEBI" id="CHEBI:29105"/>
    </cofactor>
    <text evidence="8">Binds 2 Zn(2+) ions.</text>
</comment>
<keyword evidence="10" id="KW-1185">Reference proteome</keyword>
<comment type="function">
    <text evidence="8">Zinc phosphodiesterase, which displays some tRNA 3'-processing endonuclease activity. Probably involved in tRNA maturation, by removing a 3'-trailer from precursor tRNA.</text>
</comment>
<dbReference type="EMBL" id="FUGE01000182">
    <property type="protein sequence ID" value="SJM72607.1"/>
    <property type="molecule type" value="Genomic_DNA"/>
</dbReference>
<name>A0A1R4GWM8_9GAMM</name>
<evidence type="ECO:0000256" key="5">
    <source>
        <dbReference type="ARBA" id="ARBA00022759"/>
    </source>
</evidence>
<accession>A0A1R4GWM8</accession>
<keyword evidence="4 8" id="KW-0479">Metal-binding</keyword>
<dbReference type="Proteomes" id="UP000188357">
    <property type="component" value="Unassembled WGS sequence"/>
</dbReference>
<evidence type="ECO:0000256" key="6">
    <source>
        <dbReference type="ARBA" id="ARBA00022801"/>
    </source>
</evidence>
<evidence type="ECO:0000256" key="3">
    <source>
        <dbReference type="ARBA" id="ARBA00022722"/>
    </source>
</evidence>
<protein>
    <recommendedName>
        <fullName evidence="8">Ribonuclease Z</fullName>
        <shortName evidence="8">RNase Z</shortName>
        <ecNumber evidence="8">3.1.26.11</ecNumber>
    </recommendedName>
    <alternativeName>
        <fullName evidence="8">tRNA 3 endonuclease</fullName>
    </alternativeName>
    <alternativeName>
        <fullName evidence="8">tRNase Z</fullName>
    </alternativeName>
</protein>
<proteinExistence type="inferred from homology"/>
<evidence type="ECO:0000256" key="4">
    <source>
        <dbReference type="ARBA" id="ARBA00022723"/>
    </source>
</evidence>
<feature type="binding site" evidence="8">
    <location>
        <position position="237"/>
    </location>
    <ligand>
        <name>Zn(2+)</name>
        <dbReference type="ChEBI" id="CHEBI:29105"/>
        <label>1</label>
        <note>catalytic</note>
    </ligand>
</feature>
<evidence type="ECO:0000313" key="9">
    <source>
        <dbReference type="EMBL" id="SJM72607.1"/>
    </source>
</evidence>
<comment type="similarity">
    <text evidence="8">Belongs to the RNase Z family.</text>
</comment>
<reference evidence="9 10" key="1">
    <citation type="submission" date="2017-02" db="EMBL/GenBank/DDBJ databases">
        <authorList>
            <person name="Peterson S.W."/>
        </authorList>
    </citation>
    <scope>NUCLEOTIDE SEQUENCE [LARGE SCALE GENOMIC DNA]</scope>
    <source>
        <strain evidence="9">Psychrobacter_piechaudii</strain>
    </source>
</reference>
<evidence type="ECO:0000256" key="2">
    <source>
        <dbReference type="ARBA" id="ARBA00022694"/>
    </source>
</evidence>
<dbReference type="CDD" id="cd07717">
    <property type="entry name" value="RNaseZ_ZiPD-like_MBL-fold"/>
    <property type="match status" value="1"/>
</dbReference>
<sequence>MLHLTFLGTSAGVPTKKRNVTALAIECLNPFGSAGNPASKKNKPWVLVDCGEATQHQLLKTNISSHQLAVICITHVHGDHCYGLPGLLASMAMSGRKESLTIIAPQAIKQFLEAVKANTELYFPFEVEFITIESLFETTELAQSHTVSVPLSTTHQLDIEVIKLSHRVESYAFKITQTVQTIKLNIEKLKAEGVEPTAAWGRLQAGEDVTLPDGSQLKSLDYTQRVAQVLKVIVAGDNDNPQLLSEAAKDVDLLVYEATYTQAVADKIMSREDAFDPMHTTAKRIASFAHSAQLNNLILTHFSARYQPYDDPESKTPNMADIRLEVEQYYHGNLWLARDFMRFEVTHKAVNQLPN</sequence>
<organism evidence="9 10">
    <name type="scientific">Psychrobacter piechaudii</name>
    <dbReference type="NCBI Taxonomy" id="1945521"/>
    <lineage>
        <taxon>Bacteria</taxon>
        <taxon>Pseudomonadati</taxon>
        <taxon>Pseudomonadota</taxon>
        <taxon>Gammaproteobacteria</taxon>
        <taxon>Moraxellales</taxon>
        <taxon>Moraxellaceae</taxon>
        <taxon>Psychrobacter</taxon>
    </lineage>
</organism>
<dbReference type="InterPro" id="IPR013471">
    <property type="entry name" value="RNase_Z/BN"/>
</dbReference>
<feature type="binding site" evidence="8">
    <location>
        <position position="301"/>
    </location>
    <ligand>
        <name>Zn(2+)</name>
        <dbReference type="ChEBI" id="CHEBI:29105"/>
        <label>2</label>
        <note>catalytic</note>
    </ligand>
</feature>
<keyword evidence="7 8" id="KW-0862">Zinc</keyword>
<dbReference type="RefSeq" id="WP_077451534.1">
    <property type="nucleotide sequence ID" value="NZ_FUGE01000182.1"/>
</dbReference>
<dbReference type="HAMAP" id="MF_01818">
    <property type="entry name" value="RNase_Z_BN"/>
    <property type="match status" value="1"/>
</dbReference>
<dbReference type="PANTHER" id="PTHR46018:SF2">
    <property type="entry name" value="ZINC PHOSPHODIESTERASE ELAC PROTEIN 1"/>
    <property type="match status" value="1"/>
</dbReference>
<feature type="active site" description="Proton acceptor" evidence="8">
    <location>
        <position position="79"/>
    </location>
</feature>
<keyword evidence="2 8" id="KW-0819">tRNA processing</keyword>
<feature type="binding site" evidence="8">
    <location>
        <position position="77"/>
    </location>
    <ligand>
        <name>Zn(2+)</name>
        <dbReference type="ChEBI" id="CHEBI:29105"/>
        <label>1</label>
        <note>catalytic</note>
    </ligand>
</feature>